<proteinExistence type="predicted"/>
<name>A0A165QFE6_9APHY</name>
<dbReference type="PANTHER" id="PTHR43194:SF2">
    <property type="entry name" value="PEROXISOMAL MEMBRANE PROTEIN LPX1"/>
    <property type="match status" value="1"/>
</dbReference>
<reference evidence="2 3" key="1">
    <citation type="journal article" date="2016" name="Mol. Biol. Evol.">
        <title>Comparative Genomics of Early-Diverging Mushroom-Forming Fungi Provides Insights into the Origins of Lignocellulose Decay Capabilities.</title>
        <authorList>
            <person name="Nagy L.G."/>
            <person name="Riley R."/>
            <person name="Tritt A."/>
            <person name="Adam C."/>
            <person name="Daum C."/>
            <person name="Floudas D."/>
            <person name="Sun H."/>
            <person name="Yadav J.S."/>
            <person name="Pangilinan J."/>
            <person name="Larsson K.H."/>
            <person name="Matsuura K."/>
            <person name="Barry K."/>
            <person name="Labutti K."/>
            <person name="Kuo R."/>
            <person name="Ohm R.A."/>
            <person name="Bhattacharya S.S."/>
            <person name="Shirouzu T."/>
            <person name="Yoshinaga Y."/>
            <person name="Martin F.M."/>
            <person name="Grigoriev I.V."/>
            <person name="Hibbett D.S."/>
        </authorList>
    </citation>
    <scope>NUCLEOTIDE SEQUENCE [LARGE SCALE GENOMIC DNA]</scope>
    <source>
        <strain evidence="2 3">L-15889</strain>
    </source>
</reference>
<sequence length="290" mass="32532">MPFKPVVKTLRSADGTLIHAEFVGDVQKPCVVFVHGLNMSSVVFDDLFCDRSLLREVCMARYDLRGHGRSGMPEDAEAYKSSTYAEDFAAVMRDFGLRRPTLVTWSYGGTVSCDIYASLSSDLIEGIVYVAAVPYLGPPMFPGGVTQLTAALLETQMHPADVAAYFMAKTAFVDAIWQDIRKVDYRRRLTWLAPGYAQSPQVMRNLLTRQQDPTRLLEAVSRGTPILVLYGDLDKMVHGEHIAKEMEPHCTDMEVYVVRGGGHAPFYEHREEFVRELLQFVGRITTKGKL</sequence>
<dbReference type="SUPFAM" id="SSF53474">
    <property type="entry name" value="alpha/beta-Hydrolases"/>
    <property type="match status" value="1"/>
</dbReference>
<dbReference type="EMBL" id="KV429058">
    <property type="protein sequence ID" value="KZT69395.1"/>
    <property type="molecule type" value="Genomic_DNA"/>
</dbReference>
<feature type="domain" description="AB hydrolase-1" evidence="1">
    <location>
        <begin position="31"/>
        <end position="275"/>
    </location>
</feature>
<evidence type="ECO:0000259" key="1">
    <source>
        <dbReference type="Pfam" id="PF12697"/>
    </source>
</evidence>
<dbReference type="PANTHER" id="PTHR43194">
    <property type="entry name" value="HYDROLASE ALPHA/BETA FOLD FAMILY"/>
    <property type="match status" value="1"/>
</dbReference>
<keyword evidence="2" id="KW-0378">Hydrolase</keyword>
<gene>
    <name evidence="2" type="ORF">DAEQUDRAFT_726685</name>
</gene>
<dbReference type="OrthoDB" id="408373at2759"/>
<dbReference type="Pfam" id="PF12697">
    <property type="entry name" value="Abhydrolase_6"/>
    <property type="match status" value="1"/>
</dbReference>
<dbReference type="STRING" id="1314783.A0A165QFE6"/>
<dbReference type="Gene3D" id="3.40.50.1820">
    <property type="entry name" value="alpha/beta hydrolase"/>
    <property type="match status" value="1"/>
</dbReference>
<dbReference type="InterPro" id="IPR050228">
    <property type="entry name" value="Carboxylesterase_BioH"/>
</dbReference>
<keyword evidence="3" id="KW-1185">Reference proteome</keyword>
<evidence type="ECO:0000313" key="2">
    <source>
        <dbReference type="EMBL" id="KZT69395.1"/>
    </source>
</evidence>
<dbReference type="InterPro" id="IPR000073">
    <property type="entry name" value="AB_hydrolase_1"/>
</dbReference>
<dbReference type="InterPro" id="IPR029058">
    <property type="entry name" value="AB_hydrolase_fold"/>
</dbReference>
<organism evidence="2 3">
    <name type="scientific">Daedalea quercina L-15889</name>
    <dbReference type="NCBI Taxonomy" id="1314783"/>
    <lineage>
        <taxon>Eukaryota</taxon>
        <taxon>Fungi</taxon>
        <taxon>Dikarya</taxon>
        <taxon>Basidiomycota</taxon>
        <taxon>Agaricomycotina</taxon>
        <taxon>Agaricomycetes</taxon>
        <taxon>Polyporales</taxon>
        <taxon>Fomitopsis</taxon>
    </lineage>
</organism>
<accession>A0A165QFE6</accession>
<dbReference type="Proteomes" id="UP000076727">
    <property type="component" value="Unassembled WGS sequence"/>
</dbReference>
<dbReference type="AlphaFoldDB" id="A0A165QFE6"/>
<evidence type="ECO:0000313" key="3">
    <source>
        <dbReference type="Proteomes" id="UP000076727"/>
    </source>
</evidence>
<dbReference type="GO" id="GO:0016787">
    <property type="term" value="F:hydrolase activity"/>
    <property type="evidence" value="ECO:0007669"/>
    <property type="project" value="UniProtKB-KW"/>
</dbReference>
<protein>
    <submittedName>
        <fullName evidence="2">Alpha/beta-hydrolase</fullName>
    </submittedName>
</protein>